<evidence type="ECO:0000256" key="5">
    <source>
        <dbReference type="ARBA" id="ARBA00023070"/>
    </source>
</evidence>
<evidence type="ECO:0000256" key="2">
    <source>
        <dbReference type="ARBA" id="ARBA00005833"/>
    </source>
</evidence>
<feature type="domain" description="Amine oxidase" evidence="7">
    <location>
        <begin position="48"/>
        <end position="505"/>
    </location>
</feature>
<dbReference type="Gene3D" id="1.20.1440.240">
    <property type="match status" value="1"/>
</dbReference>
<dbReference type="InterPro" id="IPR036188">
    <property type="entry name" value="FAD/NAD-bd_sf"/>
</dbReference>
<dbReference type="Pfam" id="PF01593">
    <property type="entry name" value="Amino_oxidase"/>
    <property type="match status" value="1"/>
</dbReference>
<accession>A0ABZ2JXU2</accession>
<dbReference type="EC" id="1.13.12.3" evidence="3"/>
<dbReference type="Proteomes" id="UP001379533">
    <property type="component" value="Chromosome"/>
</dbReference>
<dbReference type="EMBL" id="CP089982">
    <property type="protein sequence ID" value="WXA90100.1"/>
    <property type="molecule type" value="Genomic_DNA"/>
</dbReference>
<sequence>MIGASAGSSIMYTAAASLGLAPASTYRGPVQLDGAPQGVSVLILGAGLAGLVAAFELRRAGYKVQILEYRDRVGGRSWTLRGGDVYTELGGDTQRVAFEQGQYFNPGPWRIPYHHRGMLDYCGRFGVALEPFINVNYNAYLHQRSAFEGKPQRFREVYSDYHGAVAELLAKVTRRGKLDELVTKEDQEKLLEALRARGALDEEFRYVEGFDSSERRGFKSPPGGGIHGKPVVSGSPVSLSQLLQSELWRFLGSDNFEFQSPMFQPVGGMDRLAQAFGRELNEVVRFNAKVTAIKQDANGVVVAYEDTTAKGAPPATAKADWCLCTIPLSILSQIDMNVSAEMSRGIGAVPYGASVKTGLQFKRRFWEQDEQIYGGISYTDLPNQQIGYPSTGFASSGKGILLGAYVWGRQAYETSGLSPEERIQQALEAGARIHPQYRTEFDTGVSVAWHRVPWALGCSGDWTEVNREAHYQNLCQIDGRILLAGEHLSYLPAWQEGAILSSLDAISRLHQRIVAR</sequence>
<keyword evidence="5" id="KW-0073">Auxin biosynthesis</keyword>
<evidence type="ECO:0000256" key="1">
    <source>
        <dbReference type="ARBA" id="ARBA00004814"/>
    </source>
</evidence>
<evidence type="ECO:0000256" key="4">
    <source>
        <dbReference type="ARBA" id="ARBA00017871"/>
    </source>
</evidence>
<evidence type="ECO:0000256" key="6">
    <source>
        <dbReference type="ARBA" id="ARBA00047321"/>
    </source>
</evidence>
<dbReference type="SUPFAM" id="SSF54373">
    <property type="entry name" value="FAD-linked reductases, C-terminal domain"/>
    <property type="match status" value="1"/>
</dbReference>
<dbReference type="InterPro" id="IPR002937">
    <property type="entry name" value="Amino_oxidase"/>
</dbReference>
<comment type="similarity">
    <text evidence="2">Belongs to the tryptophan 2-monooxygenase family.</text>
</comment>
<reference evidence="8 9" key="1">
    <citation type="submission" date="2021-12" db="EMBL/GenBank/DDBJ databases">
        <title>Discovery of the Pendulisporaceae a myxobacterial family with distinct sporulation behavior and unique specialized metabolism.</title>
        <authorList>
            <person name="Garcia R."/>
            <person name="Popoff A."/>
            <person name="Bader C.D."/>
            <person name="Loehr J."/>
            <person name="Walesch S."/>
            <person name="Walt C."/>
            <person name="Boldt J."/>
            <person name="Bunk B."/>
            <person name="Haeckl F.J.F.P.J."/>
            <person name="Gunesch A.P."/>
            <person name="Birkelbach J."/>
            <person name="Nuebel U."/>
            <person name="Pietschmann T."/>
            <person name="Bach T."/>
            <person name="Mueller R."/>
        </authorList>
    </citation>
    <scope>NUCLEOTIDE SEQUENCE [LARGE SCALE GENOMIC DNA]</scope>
    <source>
        <strain evidence="8 9">MSr12523</strain>
    </source>
</reference>
<evidence type="ECO:0000259" key="7">
    <source>
        <dbReference type="Pfam" id="PF01593"/>
    </source>
</evidence>
<evidence type="ECO:0000313" key="9">
    <source>
        <dbReference type="Proteomes" id="UP001379533"/>
    </source>
</evidence>
<dbReference type="Gene3D" id="3.90.660.10">
    <property type="match status" value="1"/>
</dbReference>
<comment type="catalytic activity">
    <reaction evidence="6">
        <text>L-tryptophan + O2 = indole-3-acetamide + CO2 + H2O</text>
        <dbReference type="Rhea" id="RHEA:16165"/>
        <dbReference type="ChEBI" id="CHEBI:15377"/>
        <dbReference type="ChEBI" id="CHEBI:15379"/>
        <dbReference type="ChEBI" id="CHEBI:16031"/>
        <dbReference type="ChEBI" id="CHEBI:16526"/>
        <dbReference type="ChEBI" id="CHEBI:57912"/>
        <dbReference type="EC" id="1.13.12.3"/>
    </reaction>
</comment>
<proteinExistence type="inferred from homology"/>
<dbReference type="InterPro" id="IPR050281">
    <property type="entry name" value="Flavin_monoamine_oxidase"/>
</dbReference>
<dbReference type="Gene3D" id="3.50.50.60">
    <property type="entry name" value="FAD/NAD(P)-binding domain"/>
    <property type="match status" value="1"/>
</dbReference>
<organism evidence="8 9">
    <name type="scientific">Pendulispora brunnea</name>
    <dbReference type="NCBI Taxonomy" id="2905690"/>
    <lineage>
        <taxon>Bacteria</taxon>
        <taxon>Pseudomonadati</taxon>
        <taxon>Myxococcota</taxon>
        <taxon>Myxococcia</taxon>
        <taxon>Myxococcales</taxon>
        <taxon>Sorangiineae</taxon>
        <taxon>Pendulisporaceae</taxon>
        <taxon>Pendulispora</taxon>
    </lineage>
</organism>
<comment type="pathway">
    <text evidence="1">Plant hormone metabolism; auxin biosynthesis.</text>
</comment>
<dbReference type="PANTHER" id="PTHR10742">
    <property type="entry name" value="FLAVIN MONOAMINE OXIDASE"/>
    <property type="match status" value="1"/>
</dbReference>
<gene>
    <name evidence="8" type="ORF">LZC95_27020</name>
</gene>
<dbReference type="RefSeq" id="WP_394840713.1">
    <property type="nucleotide sequence ID" value="NZ_CP089982.1"/>
</dbReference>
<protein>
    <recommendedName>
        <fullName evidence="4">Tryptophan 2-monooxygenase</fullName>
        <ecNumber evidence="3">1.13.12.3</ecNumber>
    </recommendedName>
</protein>
<evidence type="ECO:0000256" key="3">
    <source>
        <dbReference type="ARBA" id="ARBA00012535"/>
    </source>
</evidence>
<dbReference type="PANTHER" id="PTHR10742:SF342">
    <property type="entry name" value="AMINE OXIDASE"/>
    <property type="match status" value="1"/>
</dbReference>
<dbReference type="SUPFAM" id="SSF51905">
    <property type="entry name" value="FAD/NAD(P)-binding domain"/>
    <property type="match status" value="1"/>
</dbReference>
<keyword evidence="9" id="KW-1185">Reference proteome</keyword>
<evidence type="ECO:0000313" key="8">
    <source>
        <dbReference type="EMBL" id="WXA90100.1"/>
    </source>
</evidence>
<name>A0ABZ2JXU2_9BACT</name>